<gene>
    <name evidence="1" type="ORF">S12H4_20833</name>
</gene>
<name>X1ST38_9ZZZZ</name>
<dbReference type="AlphaFoldDB" id="X1ST38"/>
<evidence type="ECO:0000313" key="1">
    <source>
        <dbReference type="EMBL" id="GAI78500.1"/>
    </source>
</evidence>
<accession>X1ST38</accession>
<proteinExistence type="predicted"/>
<comment type="caution">
    <text evidence="1">The sequence shown here is derived from an EMBL/GenBank/DDBJ whole genome shotgun (WGS) entry which is preliminary data.</text>
</comment>
<organism evidence="1">
    <name type="scientific">marine sediment metagenome</name>
    <dbReference type="NCBI Taxonomy" id="412755"/>
    <lineage>
        <taxon>unclassified sequences</taxon>
        <taxon>metagenomes</taxon>
        <taxon>ecological metagenomes</taxon>
    </lineage>
</organism>
<sequence>MSYREIPKDKILKFPSTAGFKGWKSFFTDDSITHPAKMNLI</sequence>
<dbReference type="EMBL" id="BARW01010619">
    <property type="protein sequence ID" value="GAI78500.1"/>
    <property type="molecule type" value="Genomic_DNA"/>
</dbReference>
<protein>
    <submittedName>
        <fullName evidence="1">Uncharacterized protein</fullName>
    </submittedName>
</protein>
<feature type="non-terminal residue" evidence="1">
    <location>
        <position position="41"/>
    </location>
</feature>
<reference evidence="1" key="1">
    <citation type="journal article" date="2014" name="Front. Microbiol.">
        <title>High frequency of phylogenetically diverse reductive dehalogenase-homologous genes in deep subseafloor sedimentary metagenomes.</title>
        <authorList>
            <person name="Kawai M."/>
            <person name="Futagami T."/>
            <person name="Toyoda A."/>
            <person name="Takaki Y."/>
            <person name="Nishi S."/>
            <person name="Hori S."/>
            <person name="Arai W."/>
            <person name="Tsubouchi T."/>
            <person name="Morono Y."/>
            <person name="Uchiyama I."/>
            <person name="Ito T."/>
            <person name="Fujiyama A."/>
            <person name="Inagaki F."/>
            <person name="Takami H."/>
        </authorList>
    </citation>
    <scope>NUCLEOTIDE SEQUENCE</scope>
    <source>
        <strain evidence="1">Expedition CK06-06</strain>
    </source>
</reference>